<dbReference type="EMBL" id="JAEOAH010000041">
    <property type="protein sequence ID" value="MBK3496793.1"/>
    <property type="molecule type" value="Genomic_DNA"/>
</dbReference>
<dbReference type="RefSeq" id="WP_200750164.1">
    <property type="nucleotide sequence ID" value="NZ_JAEOAH010000041.1"/>
</dbReference>
<keyword evidence="1" id="KW-1133">Transmembrane helix</keyword>
<dbReference type="InterPro" id="IPR009996">
    <property type="entry name" value="YycH"/>
</dbReference>
<dbReference type="InterPro" id="IPR042274">
    <property type="entry name" value="YycH/YycI_2"/>
</dbReference>
<keyword evidence="1" id="KW-0472">Membrane</keyword>
<evidence type="ECO:0000313" key="3">
    <source>
        <dbReference type="EMBL" id="MBK3496793.1"/>
    </source>
</evidence>
<evidence type="ECO:0000259" key="2">
    <source>
        <dbReference type="Pfam" id="PF07435"/>
    </source>
</evidence>
<comment type="caution">
    <text evidence="3">The sequence shown here is derived from an EMBL/GenBank/DDBJ whole genome shotgun (WGS) entry which is preliminary data.</text>
</comment>
<accession>A0ABS1HBH7</accession>
<gene>
    <name evidence="3" type="ORF">JFL43_18395</name>
</gene>
<proteinExistence type="predicted"/>
<feature type="domain" description="Regulatory protein YycH" evidence="2">
    <location>
        <begin position="7"/>
        <end position="448"/>
    </location>
</feature>
<name>A0ABS1HBH7_9BACL</name>
<evidence type="ECO:0000256" key="1">
    <source>
        <dbReference type="SAM" id="Phobius"/>
    </source>
</evidence>
<keyword evidence="1" id="KW-0812">Transmembrane</keyword>
<dbReference type="Pfam" id="PF07435">
    <property type="entry name" value="YycH"/>
    <property type="match status" value="1"/>
</dbReference>
<feature type="transmembrane region" description="Helical" evidence="1">
    <location>
        <begin position="12"/>
        <end position="31"/>
    </location>
</feature>
<dbReference type="CDD" id="cd15787">
    <property type="entry name" value="YycH_N"/>
    <property type="match status" value="1"/>
</dbReference>
<keyword evidence="4" id="KW-1185">Reference proteome</keyword>
<evidence type="ECO:0000313" key="4">
    <source>
        <dbReference type="Proteomes" id="UP000618943"/>
    </source>
</evidence>
<reference evidence="3 4" key="1">
    <citation type="submission" date="2020-12" db="EMBL/GenBank/DDBJ databases">
        <title>YIM B01967 draft genome.</title>
        <authorList>
            <person name="Yan X."/>
        </authorList>
    </citation>
    <scope>NUCLEOTIDE SEQUENCE [LARGE SCALE GENOMIC DNA]</scope>
    <source>
        <strain evidence="3 4">YIM B01967</strain>
    </source>
</reference>
<dbReference type="Gene3D" id="3.10.450.310">
    <property type="match status" value="1"/>
</dbReference>
<protein>
    <recommendedName>
        <fullName evidence="2">Regulatory protein YycH domain-containing protein</fullName>
    </recommendedName>
</protein>
<organism evidence="3 4">
    <name type="scientific">Viridibacillus soli</name>
    <dbReference type="NCBI Taxonomy" id="2798301"/>
    <lineage>
        <taxon>Bacteria</taxon>
        <taxon>Bacillati</taxon>
        <taxon>Bacillota</taxon>
        <taxon>Bacilli</taxon>
        <taxon>Bacillales</taxon>
        <taxon>Caryophanaceae</taxon>
        <taxon>Viridibacillus</taxon>
    </lineage>
</organism>
<dbReference type="Gene3D" id="3.30.310.160">
    <property type="entry name" value="YycH protein, domain 2"/>
    <property type="match status" value="1"/>
</dbReference>
<sequence length="448" mass="51836">MGLKYIEQIKSVVLFVLVLLSITLTFSIWTYKPNYVTIEPTKVVDISIGKKRQIADVIKPYRMIFHKNEKWKGTNVNEEMQDILNEMKSWQVSDLTLVSNNLDAEKLDELVGMNNRMTLFFTGEIPFPVFQKLLPVLNKKIPEASFDRMIVDWSKMNSNDLNTNELLVFFANSQKNQLYKAKIKVNSEKGFQDNVLTVAKTFPNYVEIGREGMTNFYLPEKEINITKYTYLVQTDPVDRYRKALFSNPNIVKHSPDEATGNEKYTDDKALMTVDPQARTLNFVNISVVENKEMTVKSKLILNTFDFINEHGGWTGDFRYNAVEKQKVTYQLYLQDQPVFSDRTVTLTEISTQWGNGRISTYTRPYYKPVSLPEKGEGKLISGPEVIERLVNNKEIKYDDIDEIRSGYYLMKNDIPQLFTLEPMWFYSINGKWEHVSQSIVGGANIGLE</sequence>
<dbReference type="Proteomes" id="UP000618943">
    <property type="component" value="Unassembled WGS sequence"/>
</dbReference>